<dbReference type="GO" id="GO:0016592">
    <property type="term" value="C:mediator complex"/>
    <property type="evidence" value="ECO:0007669"/>
    <property type="project" value="TreeGrafter"/>
</dbReference>
<dbReference type="GO" id="GO:0008353">
    <property type="term" value="F:RNA polymerase II CTD heptapeptide repeat kinase activity"/>
    <property type="evidence" value="ECO:0007669"/>
    <property type="project" value="UniProtKB-EC"/>
</dbReference>
<name>A0A8H3QM41_9GLOM</name>
<keyword evidence="8" id="KW-0479">Metal-binding</keyword>
<dbReference type="GO" id="GO:0046872">
    <property type="term" value="F:metal ion binding"/>
    <property type="evidence" value="ECO:0007669"/>
    <property type="project" value="UniProtKB-KW"/>
</dbReference>
<evidence type="ECO:0000256" key="17">
    <source>
        <dbReference type="SAM" id="MobiDB-lite"/>
    </source>
</evidence>
<evidence type="ECO:0000313" key="20">
    <source>
        <dbReference type="Proteomes" id="UP000615446"/>
    </source>
</evidence>
<evidence type="ECO:0000256" key="6">
    <source>
        <dbReference type="ARBA" id="ARBA00022527"/>
    </source>
</evidence>
<evidence type="ECO:0000256" key="8">
    <source>
        <dbReference type="ARBA" id="ARBA00022723"/>
    </source>
</evidence>
<evidence type="ECO:0000256" key="7">
    <source>
        <dbReference type="ARBA" id="ARBA00022679"/>
    </source>
</evidence>
<dbReference type="CDD" id="cd07842">
    <property type="entry name" value="STKc_CDK8_like"/>
    <property type="match status" value="1"/>
</dbReference>
<dbReference type="EC" id="2.7.11.23" evidence="3"/>
<dbReference type="InterPro" id="IPR050108">
    <property type="entry name" value="CDK"/>
</dbReference>
<dbReference type="InterPro" id="IPR008271">
    <property type="entry name" value="Ser/Thr_kinase_AS"/>
</dbReference>
<evidence type="ECO:0000256" key="11">
    <source>
        <dbReference type="ARBA" id="ARBA00022840"/>
    </source>
</evidence>
<dbReference type="GO" id="GO:0005524">
    <property type="term" value="F:ATP binding"/>
    <property type="evidence" value="ECO:0007669"/>
    <property type="project" value="UniProtKB-KW"/>
</dbReference>
<sequence>MLAEFRTKRENGRIRVEDKYQVIGFISSGTYGRVYKARAKKTIKSADGEEKELIYAIKKFKPDKEGDTHTYTGISQSACREISLCRELRHQNIISLQEVLLEDNSIHMVFEYAEHDFLQIIHHHSQHERKPIPEFTIKSFLWQLLNGVAYLHANWVLHRDLKPANILVTADGVVKIGDLGLARIYERPLQPLFNGDKVVVTIWYRAPELLLGSRHYTKAIDIWAVGCIFAELLTLRPIFKGEEAKMDNKKNVPFQKNQLNKIFDVLGKPTKDQWPTIDQQPEYPNLSSFRPSSNRLRDFYTNSCSCKSDAGYGLLSAMLEYDPVKRITAEDALCHPYFEEEPKPSMDSFEGQLYQYPLRAVKSEDNDMKVPPTANSAVQGQAGTTHGGTRGKHGHSGKDEGRPSKRRCKKSRANKI</sequence>
<evidence type="ECO:0000256" key="13">
    <source>
        <dbReference type="ARBA" id="ARBA00041823"/>
    </source>
</evidence>
<comment type="catalytic activity">
    <reaction evidence="14">
        <text>L-threonyl-[protein] + ATP = O-phospho-L-threonyl-[protein] + ADP + H(+)</text>
        <dbReference type="Rhea" id="RHEA:46608"/>
        <dbReference type="Rhea" id="RHEA-COMP:11060"/>
        <dbReference type="Rhea" id="RHEA-COMP:11605"/>
        <dbReference type="ChEBI" id="CHEBI:15378"/>
        <dbReference type="ChEBI" id="CHEBI:30013"/>
        <dbReference type="ChEBI" id="CHEBI:30616"/>
        <dbReference type="ChEBI" id="CHEBI:61977"/>
        <dbReference type="ChEBI" id="CHEBI:456216"/>
        <dbReference type="EC" id="2.7.11.22"/>
    </reaction>
</comment>
<dbReference type="FunFam" id="1.10.510.10:FF:000408">
    <property type="entry name" value="Serine/threonine-protein kinase SSN3"/>
    <property type="match status" value="1"/>
</dbReference>
<evidence type="ECO:0000256" key="15">
    <source>
        <dbReference type="ARBA" id="ARBA00048367"/>
    </source>
</evidence>
<evidence type="ECO:0000313" key="19">
    <source>
        <dbReference type="EMBL" id="GES84798.1"/>
    </source>
</evidence>
<dbReference type="PROSITE" id="PS00108">
    <property type="entry name" value="PROTEIN_KINASE_ST"/>
    <property type="match status" value="1"/>
</dbReference>
<evidence type="ECO:0000256" key="3">
    <source>
        <dbReference type="ARBA" id="ARBA00012409"/>
    </source>
</evidence>
<evidence type="ECO:0000256" key="4">
    <source>
        <dbReference type="ARBA" id="ARBA00012425"/>
    </source>
</evidence>
<evidence type="ECO:0000259" key="18">
    <source>
        <dbReference type="PROSITE" id="PS50011"/>
    </source>
</evidence>
<dbReference type="InterPro" id="IPR000719">
    <property type="entry name" value="Prot_kinase_dom"/>
</dbReference>
<accession>A0A8H3QM41</accession>
<dbReference type="GO" id="GO:0004693">
    <property type="term" value="F:cyclin-dependent protein serine/threonine kinase activity"/>
    <property type="evidence" value="ECO:0007669"/>
    <property type="project" value="UniProtKB-EC"/>
</dbReference>
<dbReference type="Gene3D" id="1.10.510.10">
    <property type="entry name" value="Transferase(Phosphotransferase) domain 1"/>
    <property type="match status" value="1"/>
</dbReference>
<protein>
    <recommendedName>
        <fullName evidence="13">Cyclin-dependent kinase 8</fullName>
        <ecNumber evidence="4">2.7.11.22</ecNumber>
        <ecNumber evidence="3">2.7.11.23</ecNumber>
    </recommendedName>
</protein>
<keyword evidence="9" id="KW-0547">Nucleotide-binding</keyword>
<evidence type="ECO:0000256" key="10">
    <source>
        <dbReference type="ARBA" id="ARBA00022777"/>
    </source>
</evidence>
<dbReference type="EC" id="2.7.11.22" evidence="4"/>
<dbReference type="PANTHER" id="PTHR24056:SF495">
    <property type="entry name" value="CYCLIN-DEPENDENT KINASE 8-RELATED"/>
    <property type="match status" value="1"/>
</dbReference>
<dbReference type="PROSITE" id="PS50011">
    <property type="entry name" value="PROTEIN_KINASE_DOM"/>
    <property type="match status" value="1"/>
</dbReference>
<comment type="catalytic activity">
    <reaction evidence="15">
        <text>L-seryl-[protein] + ATP = O-phospho-L-seryl-[protein] + ADP + H(+)</text>
        <dbReference type="Rhea" id="RHEA:17989"/>
        <dbReference type="Rhea" id="RHEA-COMP:9863"/>
        <dbReference type="Rhea" id="RHEA-COMP:11604"/>
        <dbReference type="ChEBI" id="CHEBI:15378"/>
        <dbReference type="ChEBI" id="CHEBI:29999"/>
        <dbReference type="ChEBI" id="CHEBI:30616"/>
        <dbReference type="ChEBI" id="CHEBI:83421"/>
        <dbReference type="ChEBI" id="CHEBI:456216"/>
        <dbReference type="EC" id="2.7.11.22"/>
    </reaction>
</comment>
<evidence type="ECO:0000256" key="14">
    <source>
        <dbReference type="ARBA" id="ARBA00047811"/>
    </source>
</evidence>
<evidence type="ECO:0000256" key="9">
    <source>
        <dbReference type="ARBA" id="ARBA00022741"/>
    </source>
</evidence>
<dbReference type="Proteomes" id="UP000615446">
    <property type="component" value="Unassembled WGS sequence"/>
</dbReference>
<dbReference type="EMBL" id="BLAL01000086">
    <property type="protein sequence ID" value="GES84798.1"/>
    <property type="molecule type" value="Genomic_DNA"/>
</dbReference>
<feature type="compositionally biased region" description="Basic residues" evidence="17">
    <location>
        <begin position="404"/>
        <end position="416"/>
    </location>
</feature>
<proteinExistence type="inferred from homology"/>
<keyword evidence="10 19" id="KW-0418">Kinase</keyword>
<dbReference type="Gene3D" id="3.30.200.20">
    <property type="entry name" value="Phosphorylase Kinase, domain 1"/>
    <property type="match status" value="1"/>
</dbReference>
<keyword evidence="6" id="KW-0723">Serine/threonine-protein kinase</keyword>
<comment type="subcellular location">
    <subcellularLocation>
        <location evidence="1">Nucleus</location>
    </subcellularLocation>
</comment>
<dbReference type="SUPFAM" id="SSF56112">
    <property type="entry name" value="Protein kinase-like (PK-like)"/>
    <property type="match status" value="1"/>
</dbReference>
<keyword evidence="12" id="KW-0539">Nucleus</keyword>
<feature type="region of interest" description="Disordered" evidence="17">
    <location>
        <begin position="366"/>
        <end position="416"/>
    </location>
</feature>
<keyword evidence="11" id="KW-0067">ATP-binding</keyword>
<comment type="caution">
    <text evidence="19">The sequence shown here is derived from an EMBL/GenBank/DDBJ whole genome shotgun (WGS) entry which is preliminary data.</text>
</comment>
<keyword evidence="7" id="KW-0808">Transferase</keyword>
<comment type="catalytic activity">
    <reaction evidence="16">
        <text>[DNA-directed RNA polymerase] + ATP = phospho-[DNA-directed RNA polymerase] + ADP + H(+)</text>
        <dbReference type="Rhea" id="RHEA:10216"/>
        <dbReference type="Rhea" id="RHEA-COMP:11321"/>
        <dbReference type="Rhea" id="RHEA-COMP:11322"/>
        <dbReference type="ChEBI" id="CHEBI:15378"/>
        <dbReference type="ChEBI" id="CHEBI:30616"/>
        <dbReference type="ChEBI" id="CHEBI:43176"/>
        <dbReference type="ChEBI" id="CHEBI:68546"/>
        <dbReference type="ChEBI" id="CHEBI:456216"/>
        <dbReference type="EC" id="2.7.11.23"/>
    </reaction>
</comment>
<keyword evidence="5" id="KW-0678">Repressor</keyword>
<gene>
    <name evidence="19" type="ORF">RCL2_001189000</name>
</gene>
<evidence type="ECO:0000256" key="1">
    <source>
        <dbReference type="ARBA" id="ARBA00004123"/>
    </source>
</evidence>
<dbReference type="SMART" id="SM00220">
    <property type="entry name" value="S_TKc"/>
    <property type="match status" value="1"/>
</dbReference>
<evidence type="ECO:0000256" key="2">
    <source>
        <dbReference type="ARBA" id="ARBA00006485"/>
    </source>
</evidence>
<reference evidence="19" key="1">
    <citation type="submission" date="2019-10" db="EMBL/GenBank/DDBJ databases">
        <title>Conservation and host-specific expression of non-tandemly repeated heterogenous ribosome RNA gene in arbuscular mycorrhizal fungi.</title>
        <authorList>
            <person name="Maeda T."/>
            <person name="Kobayashi Y."/>
            <person name="Nakagawa T."/>
            <person name="Ezawa T."/>
            <person name="Yamaguchi K."/>
            <person name="Bino T."/>
            <person name="Nishimoto Y."/>
            <person name="Shigenobu S."/>
            <person name="Kawaguchi M."/>
        </authorList>
    </citation>
    <scope>NUCLEOTIDE SEQUENCE</scope>
    <source>
        <strain evidence="19">HR1</strain>
    </source>
</reference>
<dbReference type="PANTHER" id="PTHR24056">
    <property type="entry name" value="CELL DIVISION PROTEIN KINASE"/>
    <property type="match status" value="1"/>
</dbReference>
<dbReference type="Pfam" id="PF00069">
    <property type="entry name" value="Pkinase"/>
    <property type="match status" value="1"/>
</dbReference>
<dbReference type="OrthoDB" id="6284126at2759"/>
<evidence type="ECO:0000256" key="16">
    <source>
        <dbReference type="ARBA" id="ARBA00049280"/>
    </source>
</evidence>
<feature type="domain" description="Protein kinase" evidence="18">
    <location>
        <begin position="20"/>
        <end position="338"/>
    </location>
</feature>
<feature type="compositionally biased region" description="Polar residues" evidence="17">
    <location>
        <begin position="373"/>
        <end position="382"/>
    </location>
</feature>
<evidence type="ECO:0000256" key="5">
    <source>
        <dbReference type="ARBA" id="ARBA00022491"/>
    </source>
</evidence>
<organism evidence="19 20">
    <name type="scientific">Rhizophagus clarus</name>
    <dbReference type="NCBI Taxonomy" id="94130"/>
    <lineage>
        <taxon>Eukaryota</taxon>
        <taxon>Fungi</taxon>
        <taxon>Fungi incertae sedis</taxon>
        <taxon>Mucoromycota</taxon>
        <taxon>Glomeromycotina</taxon>
        <taxon>Glomeromycetes</taxon>
        <taxon>Glomerales</taxon>
        <taxon>Glomeraceae</taxon>
        <taxon>Rhizophagus</taxon>
    </lineage>
</organism>
<dbReference type="AlphaFoldDB" id="A0A8H3QM41"/>
<comment type="similarity">
    <text evidence="2">Belongs to the protein kinase superfamily. CMGC Ser/Thr protein kinase family. CDC2/CDKX subfamily.</text>
</comment>
<dbReference type="InterPro" id="IPR011009">
    <property type="entry name" value="Kinase-like_dom_sf"/>
</dbReference>
<evidence type="ECO:0000256" key="12">
    <source>
        <dbReference type="ARBA" id="ARBA00023242"/>
    </source>
</evidence>